<dbReference type="InterPro" id="IPR036962">
    <property type="entry name" value="Glyco_hydro_3_N_sf"/>
</dbReference>
<organism evidence="22 23">
    <name type="scientific">Aphanomyces astaci</name>
    <name type="common">Crayfish plague agent</name>
    <dbReference type="NCBI Taxonomy" id="112090"/>
    <lineage>
        <taxon>Eukaryota</taxon>
        <taxon>Sar</taxon>
        <taxon>Stramenopiles</taxon>
        <taxon>Oomycota</taxon>
        <taxon>Saprolegniomycetes</taxon>
        <taxon>Saprolegniales</taxon>
        <taxon>Verrucalvaceae</taxon>
        <taxon>Aphanomyces</taxon>
    </lineage>
</organism>
<evidence type="ECO:0000259" key="19">
    <source>
        <dbReference type="Pfam" id="PF01915"/>
    </source>
</evidence>
<dbReference type="Gene3D" id="1.10.540.10">
    <property type="entry name" value="Acyl-CoA dehydrogenase/oxidase, N-terminal domain"/>
    <property type="match status" value="1"/>
</dbReference>
<comment type="similarity">
    <text evidence="5">Belongs to the acyl-CoA dehydrogenase family.</text>
</comment>
<evidence type="ECO:0000256" key="11">
    <source>
        <dbReference type="ARBA" id="ARBA00023002"/>
    </source>
</evidence>
<dbReference type="FunFam" id="1.10.540.10:FF:000026">
    <property type="entry name" value="Acyl-CoA dehydrogenase medium chain"/>
    <property type="match status" value="1"/>
</dbReference>
<dbReference type="InterPro" id="IPR037069">
    <property type="entry name" value="AcylCoA_DH/ox_N_sf"/>
</dbReference>
<evidence type="ECO:0000259" key="17">
    <source>
        <dbReference type="Pfam" id="PF00441"/>
    </source>
</evidence>
<keyword evidence="10" id="KW-0809">Transit peptide</keyword>
<dbReference type="EMBL" id="MZMZ02002617">
    <property type="protein sequence ID" value="RQM25044.1"/>
    <property type="molecule type" value="Genomic_DNA"/>
</dbReference>
<gene>
    <name evidence="22" type="ORF">B5M09_010344</name>
</gene>
<dbReference type="GO" id="GO:0005975">
    <property type="term" value="P:carbohydrate metabolic process"/>
    <property type="evidence" value="ECO:0007669"/>
    <property type="project" value="InterPro"/>
</dbReference>
<dbReference type="Pfam" id="PF02771">
    <property type="entry name" value="Acyl-CoA_dh_N"/>
    <property type="match status" value="1"/>
</dbReference>
<dbReference type="Gene3D" id="2.40.110.10">
    <property type="entry name" value="Butyryl-CoA Dehydrogenase, subunit A, domain 2"/>
    <property type="match status" value="1"/>
</dbReference>
<evidence type="ECO:0008006" key="24">
    <source>
        <dbReference type="Google" id="ProtNLM"/>
    </source>
</evidence>
<keyword evidence="23" id="KW-1185">Reference proteome</keyword>
<comment type="cofactor">
    <cofactor evidence="2">
        <name>FAD</name>
        <dbReference type="ChEBI" id="CHEBI:57692"/>
    </cofactor>
</comment>
<evidence type="ECO:0000256" key="15">
    <source>
        <dbReference type="ARBA" id="ARBA00037927"/>
    </source>
</evidence>
<keyword evidence="8" id="KW-0378">Hydrolase</keyword>
<feature type="domain" description="Glycoside hydrolase family 3 C-terminal" evidence="19">
    <location>
        <begin position="368"/>
        <end position="581"/>
    </location>
</feature>
<accession>A0A3R7ZCP9</accession>
<keyword evidence="6" id="KW-0285">Flavoprotein</keyword>
<dbReference type="InterPro" id="IPR009100">
    <property type="entry name" value="AcylCoA_DH/oxidase_NM_dom_sf"/>
</dbReference>
<evidence type="ECO:0000259" key="18">
    <source>
        <dbReference type="Pfam" id="PF00933"/>
    </source>
</evidence>
<evidence type="ECO:0000256" key="16">
    <source>
        <dbReference type="ARBA" id="ARBA00049493"/>
    </source>
</evidence>
<dbReference type="InterPro" id="IPR036250">
    <property type="entry name" value="AcylCo_DH-like_C"/>
</dbReference>
<evidence type="ECO:0000256" key="10">
    <source>
        <dbReference type="ARBA" id="ARBA00022946"/>
    </source>
</evidence>
<dbReference type="InterPro" id="IPR001764">
    <property type="entry name" value="Glyco_hydro_3_N"/>
</dbReference>
<dbReference type="Pfam" id="PF01915">
    <property type="entry name" value="Glyco_hydro_3_C"/>
    <property type="match status" value="1"/>
</dbReference>
<evidence type="ECO:0000256" key="13">
    <source>
        <dbReference type="ARBA" id="ARBA00023295"/>
    </source>
</evidence>
<dbReference type="SUPFAM" id="SSF56645">
    <property type="entry name" value="Acyl-CoA dehydrogenase NM domain-like"/>
    <property type="match status" value="1"/>
</dbReference>
<dbReference type="InterPro" id="IPR017853">
    <property type="entry name" value="GH"/>
</dbReference>
<dbReference type="InterPro" id="IPR046373">
    <property type="entry name" value="Acyl-CoA_Oxase/DH_mid-dom_sf"/>
</dbReference>
<protein>
    <recommendedName>
        <fullName evidence="24">Fibronectin type III-like domain-containing protein</fullName>
    </recommendedName>
</protein>
<evidence type="ECO:0000256" key="2">
    <source>
        <dbReference type="ARBA" id="ARBA00001974"/>
    </source>
</evidence>
<dbReference type="VEuPathDB" id="FungiDB:H257_03893"/>
<feature type="domain" description="Acyl-CoA dehydrogenase/oxidase N-terminal" evidence="21">
    <location>
        <begin position="675"/>
        <end position="777"/>
    </location>
</feature>
<evidence type="ECO:0000259" key="20">
    <source>
        <dbReference type="Pfam" id="PF02770"/>
    </source>
</evidence>
<comment type="catalytic activity">
    <reaction evidence="16">
        <text>glutaryl-CoA + oxidized [electron-transfer flavoprotein] + 2 H(+) = (2E)-butenoyl-CoA + reduced [electron-transfer flavoprotein] + CO2</text>
        <dbReference type="Rhea" id="RHEA:13389"/>
        <dbReference type="Rhea" id="RHEA-COMP:10685"/>
        <dbReference type="Rhea" id="RHEA-COMP:10686"/>
        <dbReference type="ChEBI" id="CHEBI:15378"/>
        <dbReference type="ChEBI" id="CHEBI:16526"/>
        <dbReference type="ChEBI" id="CHEBI:57332"/>
        <dbReference type="ChEBI" id="CHEBI:57378"/>
        <dbReference type="ChEBI" id="CHEBI:57692"/>
        <dbReference type="ChEBI" id="CHEBI:58307"/>
        <dbReference type="EC" id="1.3.8.6"/>
    </reaction>
</comment>
<dbReference type="GO" id="GO:0005759">
    <property type="term" value="C:mitochondrial matrix"/>
    <property type="evidence" value="ECO:0007669"/>
    <property type="project" value="UniProtKB-SubCell"/>
</dbReference>
<dbReference type="VEuPathDB" id="FungiDB:H257_03895"/>
<proteinExistence type="inferred from homology"/>
<dbReference type="PANTHER" id="PTHR42807:SF1">
    <property type="entry name" value="GLUTARYL-COA DEHYDROGENASE, MITOCHONDRIAL"/>
    <property type="match status" value="1"/>
</dbReference>
<evidence type="ECO:0000256" key="9">
    <source>
        <dbReference type="ARBA" id="ARBA00022827"/>
    </source>
</evidence>
<evidence type="ECO:0000256" key="3">
    <source>
        <dbReference type="ARBA" id="ARBA00004305"/>
    </source>
</evidence>
<keyword evidence="12" id="KW-0496">Mitochondrion</keyword>
<dbReference type="Pfam" id="PF00441">
    <property type="entry name" value="Acyl-CoA_dh_1"/>
    <property type="match status" value="1"/>
</dbReference>
<dbReference type="InterPro" id="IPR013786">
    <property type="entry name" value="AcylCoA_DH/ox_N"/>
</dbReference>
<dbReference type="GO" id="GO:0000062">
    <property type="term" value="F:fatty-acyl-CoA binding"/>
    <property type="evidence" value="ECO:0007669"/>
    <property type="project" value="TreeGrafter"/>
</dbReference>
<evidence type="ECO:0000256" key="12">
    <source>
        <dbReference type="ARBA" id="ARBA00023128"/>
    </source>
</evidence>
<evidence type="ECO:0000313" key="23">
    <source>
        <dbReference type="Proteomes" id="UP000284702"/>
    </source>
</evidence>
<evidence type="ECO:0000256" key="1">
    <source>
        <dbReference type="ARBA" id="ARBA00000448"/>
    </source>
</evidence>
<feature type="domain" description="Acyl-CoA dehydrogenase/oxidase C-terminal" evidence="17">
    <location>
        <begin position="888"/>
        <end position="982"/>
    </location>
</feature>
<comment type="caution">
    <text evidence="22">The sequence shown here is derived from an EMBL/GenBank/DDBJ whole genome shotgun (WGS) entry which is preliminary data.</text>
</comment>
<comment type="pathway">
    <text evidence="15">Amino-acid metabolism; tryptophan metabolism.</text>
</comment>
<dbReference type="PANTHER" id="PTHR42807">
    <property type="entry name" value="GLUTARYL-COA DEHYDROGENASE, MITOCHONDRIAL"/>
    <property type="match status" value="1"/>
</dbReference>
<dbReference type="SUPFAM" id="SSF52279">
    <property type="entry name" value="Beta-D-glucan exohydrolase, C-terminal domain"/>
    <property type="match status" value="1"/>
</dbReference>
<dbReference type="InterPro" id="IPR052033">
    <property type="entry name" value="Glutaryl-CoA_DH_mitochondrial"/>
</dbReference>
<dbReference type="GO" id="GO:0033539">
    <property type="term" value="P:fatty acid beta-oxidation using acyl-CoA dehydrogenase"/>
    <property type="evidence" value="ECO:0007669"/>
    <property type="project" value="TreeGrafter"/>
</dbReference>
<dbReference type="Pfam" id="PF02770">
    <property type="entry name" value="Acyl-CoA_dh_M"/>
    <property type="match status" value="1"/>
</dbReference>
<comment type="similarity">
    <text evidence="4">Belongs to the glycosyl hydrolase 3 family.</text>
</comment>
<evidence type="ECO:0000256" key="7">
    <source>
        <dbReference type="ARBA" id="ARBA00022729"/>
    </source>
</evidence>
<evidence type="ECO:0000259" key="21">
    <source>
        <dbReference type="Pfam" id="PF02771"/>
    </source>
</evidence>
<dbReference type="GO" id="GO:0050660">
    <property type="term" value="F:flavin adenine dinucleotide binding"/>
    <property type="evidence" value="ECO:0007669"/>
    <property type="project" value="InterPro"/>
</dbReference>
<dbReference type="InterPro" id="IPR009075">
    <property type="entry name" value="AcylCo_DH/oxidase_C"/>
</dbReference>
<dbReference type="InterPro" id="IPR006089">
    <property type="entry name" value="Acyl-CoA_DH_CS"/>
</dbReference>
<dbReference type="AlphaFoldDB" id="A0A3R7ZCP9"/>
<dbReference type="GO" id="GO:0046949">
    <property type="term" value="P:fatty-acyl-CoA biosynthetic process"/>
    <property type="evidence" value="ECO:0007669"/>
    <property type="project" value="TreeGrafter"/>
</dbReference>
<feature type="domain" description="Acyl-CoA oxidase/dehydrogenase middle" evidence="20">
    <location>
        <begin position="782"/>
        <end position="873"/>
    </location>
</feature>
<keyword evidence="13" id="KW-0326">Glycosidase</keyword>
<dbReference type="Pfam" id="PF00933">
    <property type="entry name" value="Glyco_hydro_3"/>
    <property type="match status" value="1"/>
</dbReference>
<comment type="pathway">
    <text evidence="14">Amino-acid metabolism; lysine degradation.</text>
</comment>
<keyword evidence="7" id="KW-0732">Signal</keyword>
<evidence type="ECO:0000313" key="22">
    <source>
        <dbReference type="EMBL" id="RQM25044.1"/>
    </source>
</evidence>
<comment type="catalytic activity">
    <reaction evidence="1">
        <text>Hydrolysis of terminal, non-reducing beta-D-glucosyl residues with release of beta-D-glucose.</text>
        <dbReference type="EC" id="3.2.1.21"/>
    </reaction>
</comment>
<dbReference type="Proteomes" id="UP000284702">
    <property type="component" value="Unassembled WGS sequence"/>
</dbReference>
<dbReference type="PROSITE" id="PS00073">
    <property type="entry name" value="ACYL_COA_DH_2"/>
    <property type="match status" value="1"/>
</dbReference>
<dbReference type="GO" id="GO:0004361">
    <property type="term" value="F:glutaryl-CoA dehydrogenase activity"/>
    <property type="evidence" value="ECO:0007669"/>
    <property type="project" value="UniProtKB-EC"/>
</dbReference>
<name>A0A3R7ZCP9_APHAT</name>
<dbReference type="SUPFAM" id="SSF47203">
    <property type="entry name" value="Acyl-CoA dehydrogenase C-terminal domain-like"/>
    <property type="match status" value="1"/>
</dbReference>
<keyword evidence="9" id="KW-0274">FAD</keyword>
<comment type="subcellular location">
    <subcellularLocation>
        <location evidence="3">Mitochondrion matrix</location>
    </subcellularLocation>
</comment>
<evidence type="ECO:0000256" key="14">
    <source>
        <dbReference type="ARBA" id="ARBA00037899"/>
    </source>
</evidence>
<evidence type="ECO:0000256" key="5">
    <source>
        <dbReference type="ARBA" id="ARBA00009347"/>
    </source>
</evidence>
<evidence type="ECO:0000256" key="8">
    <source>
        <dbReference type="ARBA" id="ARBA00022801"/>
    </source>
</evidence>
<dbReference type="InterPro" id="IPR036881">
    <property type="entry name" value="Glyco_hydro_3_C_sf"/>
</dbReference>
<dbReference type="FunFam" id="3.20.20.300:FF:000007">
    <property type="entry name" value="Lysosomal beta glucosidase"/>
    <property type="match status" value="1"/>
</dbReference>
<sequence length="994" mass="107906">TVEELVGQMTQVDIATVLNSDMTLNATKVEAMAKLHVGSYLTSPFAEGPVGSKAGWTATEWRALITSIQLIHAVHSKHPILYGLDSVHGANYVTNAVMFPQQINAAASFNRKLVRDMGDVTGRDTVAAGIPWIFGPILDVPTSKMWARVYETFGEDPYVVAELGRAIVRGLQDNHTIAACFKHFIGYAATPTGHDRDPVTLSDYDLLNYHMPPFVAAIDAGVLTGMMGYMSVNGKPMGVNHKLLVKLLRHDLAFKGMLVTDWAVINDLHNFHHVAASDRDAVRQTLSHTSIDMSMVASDTLFINHTLALLKEENQLHVARLRESVRRITALKLCLNLYEVPVPGKDVVDLVGDAASQRLAYKLASESIVLLQNVNSTLPIAVSSRIFLTGPSIASIGNLCGGWSLAWQGLSSDNALFPHGQTVQDALRVACPSCAIEAISGVDIHGAYTEDVLVNAVKKASRSDYTVVVLGEGPYAEKQGDIDDLDLPRGQQEYVRALAATGTKVVLVLVQGRPRLLRGLPDVVHAVLNAMLPCELGGTAIADILLGSVNPSGRLPFTYPKTMADSAVPYYHRQNLGCVVNETFGECEHEGPFGAGSSYSTFAYFNFTLSVGKANPKVLVLMSRFRTAELSTGNKFHFVRKRIREGNVPQAKRLMQFHCEHCVTVASARGDSSHDSAQAYCQQELLPRIVKANRNATFDKNIMKEMGELGLLGPTIKGYDCAGVGYVSYGLIANAVERVDSAYRSAMSVQSSLVMWPIYKFGSEEQKQKYIPQLASGNLIGCFGLTEPNHGSDPSSMETRARLDGDHFVLNGAKNWITNAPIADVFIIWAKDDHGDIRGFILEKDMPGLSTSYIEGKATLMASATGMIAMEDVKVPKANMLPNVKGLKKLADMVTEINLGLFACLQVGRLQDQGPVAPEIISVVKRNSCGKALDIARTARDMLGGNGVSDEYHIVRHSMNLEAVNTYEGTHDVHALIIGRAVTGIPAFVPRMAP</sequence>
<reference evidence="22" key="1">
    <citation type="submission" date="2018-07" db="EMBL/GenBank/DDBJ databases">
        <title>Annotation of Aphanomyces astaci genome assembly.</title>
        <authorList>
            <person name="Studholme D.J."/>
        </authorList>
    </citation>
    <scope>NUCLEOTIDE SEQUENCE [LARGE SCALE GENOMIC DNA]</scope>
    <source>
        <strain evidence="22">Pc</strain>
    </source>
</reference>
<feature type="domain" description="Glycoside hydrolase family 3 N-terminal" evidence="18">
    <location>
        <begin position="1"/>
        <end position="330"/>
    </location>
</feature>
<dbReference type="InterPro" id="IPR006091">
    <property type="entry name" value="Acyl-CoA_Oxase/DH_mid-dom"/>
</dbReference>
<evidence type="ECO:0000256" key="4">
    <source>
        <dbReference type="ARBA" id="ARBA00005336"/>
    </source>
</evidence>
<dbReference type="Gene3D" id="1.20.140.10">
    <property type="entry name" value="Butyryl-CoA Dehydrogenase, subunit A, domain 3"/>
    <property type="match status" value="1"/>
</dbReference>
<feature type="non-terminal residue" evidence="22">
    <location>
        <position position="1"/>
    </location>
</feature>
<dbReference type="GO" id="GO:0008422">
    <property type="term" value="F:beta-glucosidase activity"/>
    <property type="evidence" value="ECO:0007669"/>
    <property type="project" value="UniProtKB-EC"/>
</dbReference>
<keyword evidence="11" id="KW-0560">Oxidoreductase</keyword>
<dbReference type="Gene3D" id="3.20.20.300">
    <property type="entry name" value="Glycoside hydrolase, family 3, N-terminal domain"/>
    <property type="match status" value="1"/>
</dbReference>
<evidence type="ECO:0000256" key="6">
    <source>
        <dbReference type="ARBA" id="ARBA00022630"/>
    </source>
</evidence>
<dbReference type="InterPro" id="IPR002772">
    <property type="entry name" value="Glyco_hydro_3_C"/>
</dbReference>
<dbReference type="SUPFAM" id="SSF51445">
    <property type="entry name" value="(Trans)glycosidases"/>
    <property type="match status" value="1"/>
</dbReference>
<dbReference type="Gene3D" id="3.40.50.1700">
    <property type="entry name" value="Glycoside hydrolase family 3 C-terminal domain"/>
    <property type="match status" value="1"/>
</dbReference>
<dbReference type="PRINTS" id="PR00133">
    <property type="entry name" value="GLHYDRLASE3"/>
</dbReference>